<accession>A0ABU7SEY6</accession>
<dbReference type="EMBL" id="JAZGQL010000011">
    <property type="protein sequence ID" value="MEE6308486.1"/>
    <property type="molecule type" value="Genomic_DNA"/>
</dbReference>
<organism evidence="1 2">
    <name type="scientific">Plantactinospora veratri</name>
    <dbReference type="NCBI Taxonomy" id="1436122"/>
    <lineage>
        <taxon>Bacteria</taxon>
        <taxon>Bacillati</taxon>
        <taxon>Actinomycetota</taxon>
        <taxon>Actinomycetes</taxon>
        <taxon>Micromonosporales</taxon>
        <taxon>Micromonosporaceae</taxon>
        <taxon>Plantactinospora</taxon>
    </lineage>
</organism>
<evidence type="ECO:0000313" key="2">
    <source>
        <dbReference type="Proteomes" id="UP001339911"/>
    </source>
</evidence>
<reference evidence="1 2" key="1">
    <citation type="submission" date="2024-01" db="EMBL/GenBank/DDBJ databases">
        <title>Genome insights into Plantactinospora veratri sp. nov.</title>
        <authorList>
            <person name="Wang L."/>
        </authorList>
    </citation>
    <scope>NUCLEOTIDE SEQUENCE [LARGE SCALE GENOMIC DNA]</scope>
    <source>
        <strain evidence="1 2">NEAU-FHS4</strain>
    </source>
</reference>
<gene>
    <name evidence="1" type="ORF">V1634_16790</name>
</gene>
<dbReference type="Proteomes" id="UP001339911">
    <property type="component" value="Unassembled WGS sequence"/>
</dbReference>
<protein>
    <submittedName>
        <fullName evidence="1">Uncharacterized protein</fullName>
    </submittedName>
</protein>
<comment type="caution">
    <text evidence="1">The sequence shown here is derived from an EMBL/GenBank/DDBJ whole genome shotgun (WGS) entry which is preliminary data.</text>
</comment>
<keyword evidence="2" id="KW-1185">Reference proteome</keyword>
<proteinExistence type="predicted"/>
<evidence type="ECO:0000313" key="1">
    <source>
        <dbReference type="EMBL" id="MEE6308486.1"/>
    </source>
</evidence>
<sequence>MLRTVKEEMDSELSASTRTQRYVVVSEVVVEVENDYRLRAAALVKLDAVASSTPEGLERMRSRIEGDTAVALDFLTDPVAAIAAADGIRAHGHGIRVRRYLPRDDGDGGPGVEER</sequence>
<name>A0ABU7SEY6_9ACTN</name>